<dbReference type="SUPFAM" id="SSF110296">
    <property type="entry name" value="Oligoxyloglucan reducing end-specific cellobiohydrolase"/>
    <property type="match status" value="1"/>
</dbReference>
<protein>
    <recommendedName>
        <fullName evidence="2">Sortilin N-terminal domain-containing protein</fullName>
    </recommendedName>
</protein>
<dbReference type="CDD" id="cd15482">
    <property type="entry name" value="Sialidase_non-viral"/>
    <property type="match status" value="1"/>
</dbReference>
<dbReference type="GO" id="GO:0010411">
    <property type="term" value="P:xyloglucan metabolic process"/>
    <property type="evidence" value="ECO:0007669"/>
    <property type="project" value="TreeGrafter"/>
</dbReference>
<name>A0A381R6W8_9ZZZZ</name>
<dbReference type="AlphaFoldDB" id="A0A381R6W8"/>
<dbReference type="Pfam" id="PF15902">
    <property type="entry name" value="Sortilin-Vps10"/>
    <property type="match status" value="1"/>
</dbReference>
<reference evidence="3" key="1">
    <citation type="submission" date="2018-05" db="EMBL/GenBank/DDBJ databases">
        <authorList>
            <person name="Lanie J.A."/>
            <person name="Ng W.-L."/>
            <person name="Kazmierczak K.M."/>
            <person name="Andrzejewski T.M."/>
            <person name="Davidsen T.M."/>
            <person name="Wayne K.J."/>
            <person name="Tettelin H."/>
            <person name="Glass J.I."/>
            <person name="Rusch D."/>
            <person name="Podicherti R."/>
            <person name="Tsui H.-C.T."/>
            <person name="Winkler M.E."/>
        </authorList>
    </citation>
    <scope>NUCLEOTIDE SEQUENCE</scope>
</reference>
<dbReference type="PANTHER" id="PTHR43739">
    <property type="entry name" value="XYLOGLUCANASE (EUROFUNG)"/>
    <property type="match status" value="1"/>
</dbReference>
<dbReference type="EMBL" id="UINC01001692">
    <property type="protein sequence ID" value="SUZ86628.1"/>
    <property type="molecule type" value="Genomic_DNA"/>
</dbReference>
<gene>
    <name evidence="3" type="ORF">METZ01_LOCUS39482</name>
</gene>
<feature type="domain" description="Sortilin N-terminal" evidence="2">
    <location>
        <begin position="61"/>
        <end position="167"/>
    </location>
</feature>
<keyword evidence="1" id="KW-0677">Repeat</keyword>
<evidence type="ECO:0000256" key="1">
    <source>
        <dbReference type="ARBA" id="ARBA00022737"/>
    </source>
</evidence>
<accession>A0A381R6W8</accession>
<evidence type="ECO:0000313" key="3">
    <source>
        <dbReference type="EMBL" id="SUZ86628.1"/>
    </source>
</evidence>
<sequence length="325" mass="35467">MANNFTILVGTIGQGMNVSGDSGETWTKIRNPIPSEGSIRAIRTYPNDPHRILAGSDGLGLFRSDDNGVNWETVDSPIGDLQVWSVAVDPAHTDTIFAGTRPEGFRSRDGGKTWDKLDMGVNMECPIGTPRTTNMVVDPRDSNTIWAGIEVDGVYKSLDGGDNWVHLPELGPDPFHGDIHGMAVTDSAVYCTSPFGFATSQDEGESWDYHYFPKFNPEDVRSYCRGMIVKPDNPDVMFVGNGDFIPGVVGCVQMTKDAGKTWAPVELPVEPNSVVYWLGNNPEIPNVVVAATLFGYVYVSTDGGDKWTKLKKEFGEIRSIAVTPN</sequence>
<dbReference type="InterPro" id="IPR031778">
    <property type="entry name" value="Sortilin_N"/>
</dbReference>
<evidence type="ECO:0000259" key="2">
    <source>
        <dbReference type="Pfam" id="PF15902"/>
    </source>
</evidence>
<proteinExistence type="predicted"/>
<dbReference type="InterPro" id="IPR015943">
    <property type="entry name" value="WD40/YVTN_repeat-like_dom_sf"/>
</dbReference>
<dbReference type="InterPro" id="IPR052025">
    <property type="entry name" value="Xyloglucanase_GH74"/>
</dbReference>
<organism evidence="3">
    <name type="scientific">marine metagenome</name>
    <dbReference type="NCBI Taxonomy" id="408172"/>
    <lineage>
        <taxon>unclassified sequences</taxon>
        <taxon>metagenomes</taxon>
        <taxon>ecological metagenomes</taxon>
    </lineage>
</organism>
<dbReference type="Gene3D" id="2.130.10.10">
    <property type="entry name" value="YVTN repeat-like/Quinoprotein amine dehydrogenase"/>
    <property type="match status" value="2"/>
</dbReference>
<dbReference type="PANTHER" id="PTHR43739:SF5">
    <property type="entry name" value="EXO-ALPHA-SIALIDASE"/>
    <property type="match status" value="1"/>
</dbReference>